<feature type="compositionally biased region" description="Low complexity" evidence="1">
    <location>
        <begin position="219"/>
        <end position="231"/>
    </location>
</feature>
<evidence type="ECO:0000313" key="3">
    <source>
        <dbReference type="Proteomes" id="UP000217076"/>
    </source>
</evidence>
<evidence type="ECO:0000313" key="2">
    <source>
        <dbReference type="EMBL" id="SDH61231.1"/>
    </source>
</evidence>
<reference evidence="3" key="1">
    <citation type="submission" date="2016-10" db="EMBL/GenBank/DDBJ databases">
        <authorList>
            <person name="Varghese N."/>
            <person name="Submissions S."/>
        </authorList>
    </citation>
    <scope>NUCLEOTIDE SEQUENCE [LARGE SCALE GENOMIC DNA]</scope>
    <source>
        <strain evidence="3">930I</strain>
    </source>
</reference>
<feature type="region of interest" description="Disordered" evidence="1">
    <location>
        <begin position="219"/>
        <end position="302"/>
    </location>
</feature>
<name>A0A1G8DUH9_9PROT</name>
<dbReference type="STRING" id="83401.SAMN05421742_108121"/>
<dbReference type="RefSeq" id="WP_092620671.1">
    <property type="nucleotide sequence ID" value="NZ_FNCV01000008.1"/>
</dbReference>
<keyword evidence="3" id="KW-1185">Reference proteome</keyword>
<organism evidence="2 3">
    <name type="scientific">Roseospirillum parvum</name>
    <dbReference type="NCBI Taxonomy" id="83401"/>
    <lineage>
        <taxon>Bacteria</taxon>
        <taxon>Pseudomonadati</taxon>
        <taxon>Pseudomonadota</taxon>
        <taxon>Alphaproteobacteria</taxon>
        <taxon>Rhodospirillales</taxon>
        <taxon>Rhodospirillaceae</taxon>
        <taxon>Roseospirillum</taxon>
    </lineage>
</organism>
<evidence type="ECO:0000256" key="1">
    <source>
        <dbReference type="SAM" id="MobiDB-lite"/>
    </source>
</evidence>
<gene>
    <name evidence="2" type="ORF">SAMN05421742_108121</name>
</gene>
<dbReference type="AlphaFoldDB" id="A0A1G8DUH9"/>
<protein>
    <submittedName>
        <fullName evidence="2">Uncharacterized protein</fullName>
    </submittedName>
</protein>
<feature type="compositionally biased region" description="Low complexity" evidence="1">
    <location>
        <begin position="289"/>
        <end position="302"/>
    </location>
</feature>
<feature type="region of interest" description="Disordered" evidence="1">
    <location>
        <begin position="1"/>
        <end position="26"/>
    </location>
</feature>
<sequence>MSSVALIHDPTAPRPGSPATQSNRDTMARLNRNREAETAALPGTFEEAGGGQAKVKPFGDDGLTFWDVLDIINPLQHLPVISTFYREWTGDQIDALPRIVGGGIFGGPLGVAASVVNTVIEGETGDDLGGHVMTALFGPDTPATPDAAPATRLAEAAADRSADLGATAQPGGSLGGSLGSQIAAQAMAGTATPHPLPEVTPQTELAALTAGEQSLIPTASQNAQTAQAAPAIPIPTPQPDQGPVTDAKGRRWFPVPQRPGGGTSSSWRASGTTSGDTLTVPPRPPSPKANLAADTAPPAAPGASLGSGIDYLAPAAGTATTAAETTRQPSGIDLSSRLPAEVDATGHPMLGDGKGQITPAFYQAAMRQALDKYQAAGMAR</sequence>
<proteinExistence type="predicted"/>
<dbReference type="OrthoDB" id="5769175at2"/>
<feature type="compositionally biased region" description="Polar residues" evidence="1">
    <location>
        <begin position="264"/>
        <end position="277"/>
    </location>
</feature>
<dbReference type="Proteomes" id="UP000217076">
    <property type="component" value="Unassembled WGS sequence"/>
</dbReference>
<dbReference type="EMBL" id="FNCV01000008">
    <property type="protein sequence ID" value="SDH61231.1"/>
    <property type="molecule type" value="Genomic_DNA"/>
</dbReference>
<accession>A0A1G8DUH9</accession>